<dbReference type="PANTHER" id="PTHR23517:SF10">
    <property type="entry name" value="MAJOR FACILITATOR SUPERFAMILY (MFS) PROFILE DOMAIN-CONTAINING PROTEIN"/>
    <property type="match status" value="1"/>
</dbReference>
<feature type="transmembrane region" description="Helical" evidence="7">
    <location>
        <begin position="278"/>
        <end position="300"/>
    </location>
</feature>
<gene>
    <name evidence="9" type="ORF">H9876_02500</name>
</gene>
<keyword evidence="5 7" id="KW-1133">Transmembrane helix</keyword>
<keyword evidence="4 7" id="KW-0812">Transmembrane</keyword>
<dbReference type="InterPro" id="IPR036259">
    <property type="entry name" value="MFS_trans_sf"/>
</dbReference>
<evidence type="ECO:0000259" key="8">
    <source>
        <dbReference type="PROSITE" id="PS50850"/>
    </source>
</evidence>
<keyword evidence="3" id="KW-1003">Cell membrane</keyword>
<dbReference type="GO" id="GO:0005886">
    <property type="term" value="C:plasma membrane"/>
    <property type="evidence" value="ECO:0007669"/>
    <property type="project" value="UniProtKB-SubCell"/>
</dbReference>
<evidence type="ECO:0000313" key="9">
    <source>
        <dbReference type="EMBL" id="HIW70241.1"/>
    </source>
</evidence>
<comment type="caution">
    <text evidence="9">The sequence shown here is derived from an EMBL/GenBank/DDBJ whole genome shotgun (WGS) entry which is preliminary data.</text>
</comment>
<comment type="subcellular location">
    <subcellularLocation>
        <location evidence="1">Cell membrane</location>
        <topology evidence="1">Multi-pass membrane protein</topology>
    </subcellularLocation>
</comment>
<feature type="domain" description="Major facilitator superfamily (MFS) profile" evidence="8">
    <location>
        <begin position="204"/>
        <end position="394"/>
    </location>
</feature>
<dbReference type="PROSITE" id="PS50850">
    <property type="entry name" value="MFS"/>
    <property type="match status" value="1"/>
</dbReference>
<evidence type="ECO:0000256" key="1">
    <source>
        <dbReference type="ARBA" id="ARBA00004651"/>
    </source>
</evidence>
<dbReference type="GO" id="GO:0022857">
    <property type="term" value="F:transmembrane transporter activity"/>
    <property type="evidence" value="ECO:0007669"/>
    <property type="project" value="InterPro"/>
</dbReference>
<dbReference type="Pfam" id="PF07690">
    <property type="entry name" value="MFS_1"/>
    <property type="match status" value="1"/>
</dbReference>
<dbReference type="SUPFAM" id="SSF103473">
    <property type="entry name" value="MFS general substrate transporter"/>
    <property type="match status" value="2"/>
</dbReference>
<feature type="transmembrane region" description="Helical" evidence="7">
    <location>
        <begin position="129"/>
        <end position="149"/>
    </location>
</feature>
<dbReference type="Proteomes" id="UP000886878">
    <property type="component" value="Unassembled WGS sequence"/>
</dbReference>
<name>A0A9D1U345_9LACO</name>
<feature type="transmembrane region" description="Helical" evidence="7">
    <location>
        <begin position="161"/>
        <end position="182"/>
    </location>
</feature>
<dbReference type="CDD" id="cd17329">
    <property type="entry name" value="MFS_MdtH_MDR_like"/>
    <property type="match status" value="1"/>
</dbReference>
<feature type="transmembrane region" description="Helical" evidence="7">
    <location>
        <begin position="360"/>
        <end position="383"/>
    </location>
</feature>
<feature type="transmembrane region" description="Helical" evidence="7">
    <location>
        <begin position="203"/>
        <end position="224"/>
    </location>
</feature>
<feature type="transmembrane region" description="Helical" evidence="7">
    <location>
        <begin position="7"/>
        <end position="28"/>
    </location>
</feature>
<protein>
    <submittedName>
        <fullName evidence="9">MFS transporter</fullName>
    </submittedName>
</protein>
<evidence type="ECO:0000256" key="5">
    <source>
        <dbReference type="ARBA" id="ARBA00022989"/>
    </source>
</evidence>
<evidence type="ECO:0000256" key="6">
    <source>
        <dbReference type="ARBA" id="ARBA00023136"/>
    </source>
</evidence>
<dbReference type="PANTHER" id="PTHR23517">
    <property type="entry name" value="RESISTANCE PROTEIN MDTM, PUTATIVE-RELATED-RELATED"/>
    <property type="match status" value="1"/>
</dbReference>
<evidence type="ECO:0000256" key="3">
    <source>
        <dbReference type="ARBA" id="ARBA00022475"/>
    </source>
</evidence>
<feature type="transmembrane region" description="Helical" evidence="7">
    <location>
        <begin position="244"/>
        <end position="266"/>
    </location>
</feature>
<proteinExistence type="predicted"/>
<dbReference type="InterPro" id="IPR050171">
    <property type="entry name" value="MFS_Transporters"/>
</dbReference>
<keyword evidence="6 7" id="KW-0472">Membrane</keyword>
<evidence type="ECO:0000256" key="4">
    <source>
        <dbReference type="ARBA" id="ARBA00022692"/>
    </source>
</evidence>
<dbReference type="InterPro" id="IPR011701">
    <property type="entry name" value="MFS"/>
</dbReference>
<reference evidence="9" key="1">
    <citation type="journal article" date="2021" name="PeerJ">
        <title>Extensive microbial diversity within the chicken gut microbiome revealed by metagenomics and culture.</title>
        <authorList>
            <person name="Gilroy R."/>
            <person name="Ravi A."/>
            <person name="Getino M."/>
            <person name="Pursley I."/>
            <person name="Horton D.L."/>
            <person name="Alikhan N.F."/>
            <person name="Baker D."/>
            <person name="Gharbi K."/>
            <person name="Hall N."/>
            <person name="Watson M."/>
            <person name="Adriaenssens E.M."/>
            <person name="Foster-Nyarko E."/>
            <person name="Jarju S."/>
            <person name="Secka A."/>
            <person name="Antonio M."/>
            <person name="Oren A."/>
            <person name="Chaudhuri R.R."/>
            <person name="La Ragione R."/>
            <person name="Hildebrand F."/>
            <person name="Pallen M.J."/>
        </authorList>
    </citation>
    <scope>NUCLEOTIDE SEQUENCE</scope>
    <source>
        <strain evidence="9">ChiHejej3B27-2180</strain>
    </source>
</reference>
<sequence>MKKELKLRWLLLGAFLASIGNSFVWPLTTVYVHTQLHQSLTMSGIVLLFYSGTNVIGSYIGGKLFDKHDPQKLTILSVVAEIVMMGLLIWQNGWPAYPILLPIVGFLNGWLMTMLNSYGTRIHAHDGRFVFNMLYFANNFGMMIGTAVVGPMYQATHNQVAPMFAVTGVMYLVFLVVVWRCYKISFDVAKRQKLRKVKSEKIAAPNLAIIWTFFIGIALVWVVYNQWSSNMSVYVTEQGISLSLYSLLWTINGLLIVIFQLLLSWLNRIFRNPYHMVYFGLLTFALSFSILLFAKTYFWFVMAMVVLTLGEATAFPTIPSIINELTPLAEKGKYQGLFNGWSSAGKAVGPLFGGLVIGAASYRVLFIVCLVIALGVELAVVFVSHANRKKTTHY</sequence>
<dbReference type="EMBL" id="DXGK01000045">
    <property type="protein sequence ID" value="HIW70241.1"/>
    <property type="molecule type" value="Genomic_DNA"/>
</dbReference>
<dbReference type="AlphaFoldDB" id="A0A9D1U345"/>
<evidence type="ECO:0000256" key="7">
    <source>
        <dbReference type="SAM" id="Phobius"/>
    </source>
</evidence>
<organism evidence="9 10">
    <name type="scientific">Candidatus Limosilactobacillus merdipullorum</name>
    <dbReference type="NCBI Taxonomy" id="2838653"/>
    <lineage>
        <taxon>Bacteria</taxon>
        <taxon>Bacillati</taxon>
        <taxon>Bacillota</taxon>
        <taxon>Bacilli</taxon>
        <taxon>Lactobacillales</taxon>
        <taxon>Lactobacillaceae</taxon>
        <taxon>Limosilactobacillus</taxon>
    </lineage>
</organism>
<feature type="transmembrane region" description="Helical" evidence="7">
    <location>
        <begin position="40"/>
        <end position="61"/>
    </location>
</feature>
<feature type="transmembrane region" description="Helical" evidence="7">
    <location>
        <begin position="96"/>
        <end position="117"/>
    </location>
</feature>
<evidence type="ECO:0000256" key="2">
    <source>
        <dbReference type="ARBA" id="ARBA00022448"/>
    </source>
</evidence>
<reference evidence="9" key="2">
    <citation type="submission" date="2021-04" db="EMBL/GenBank/DDBJ databases">
        <authorList>
            <person name="Gilroy R."/>
        </authorList>
    </citation>
    <scope>NUCLEOTIDE SEQUENCE</scope>
    <source>
        <strain evidence="9">ChiHejej3B27-2180</strain>
    </source>
</reference>
<dbReference type="Gene3D" id="1.20.1250.20">
    <property type="entry name" value="MFS general substrate transporter like domains"/>
    <property type="match status" value="2"/>
</dbReference>
<dbReference type="InterPro" id="IPR020846">
    <property type="entry name" value="MFS_dom"/>
</dbReference>
<evidence type="ECO:0000313" key="10">
    <source>
        <dbReference type="Proteomes" id="UP000886878"/>
    </source>
</evidence>
<accession>A0A9D1U345</accession>
<keyword evidence="2" id="KW-0813">Transport</keyword>
<feature type="transmembrane region" description="Helical" evidence="7">
    <location>
        <begin position="73"/>
        <end position="90"/>
    </location>
</feature>